<dbReference type="SUPFAM" id="SSF55874">
    <property type="entry name" value="ATPase domain of HSP90 chaperone/DNA topoisomerase II/histidine kinase"/>
    <property type="match status" value="1"/>
</dbReference>
<keyword evidence="7" id="KW-0067">ATP-binding</keyword>
<evidence type="ECO:0000256" key="3">
    <source>
        <dbReference type="ARBA" id="ARBA00022553"/>
    </source>
</evidence>
<dbReference type="InterPro" id="IPR050482">
    <property type="entry name" value="Sensor_HK_TwoCompSys"/>
</dbReference>
<keyword evidence="3" id="KW-0597">Phosphoprotein</keyword>
<feature type="transmembrane region" description="Helical" evidence="9">
    <location>
        <begin position="55"/>
        <end position="75"/>
    </location>
</feature>
<evidence type="ECO:0000256" key="7">
    <source>
        <dbReference type="ARBA" id="ARBA00022840"/>
    </source>
</evidence>
<reference evidence="12" key="1">
    <citation type="journal article" date="2014" name="Int. J. Syst. Evol. Microbiol.">
        <title>Complete genome sequence of Corynebacterium casei LMG S-19264T (=DSM 44701T), isolated from a smear-ripened cheese.</title>
        <authorList>
            <consortium name="US DOE Joint Genome Institute (JGI-PGF)"/>
            <person name="Walter F."/>
            <person name="Albersmeier A."/>
            <person name="Kalinowski J."/>
            <person name="Ruckert C."/>
        </authorList>
    </citation>
    <scope>NUCLEOTIDE SEQUENCE</scope>
    <source>
        <strain evidence="12">CGMCC 4.7306</strain>
    </source>
</reference>
<feature type="transmembrane region" description="Helical" evidence="9">
    <location>
        <begin position="31"/>
        <end position="48"/>
    </location>
</feature>
<evidence type="ECO:0000259" key="11">
    <source>
        <dbReference type="Pfam" id="PF07730"/>
    </source>
</evidence>
<keyword evidence="6 12" id="KW-0418">Kinase</keyword>
<evidence type="ECO:0000256" key="6">
    <source>
        <dbReference type="ARBA" id="ARBA00022777"/>
    </source>
</evidence>
<dbReference type="PANTHER" id="PTHR24421">
    <property type="entry name" value="NITRATE/NITRITE SENSOR PROTEIN NARX-RELATED"/>
    <property type="match status" value="1"/>
</dbReference>
<dbReference type="Pfam" id="PF07730">
    <property type="entry name" value="HisKA_3"/>
    <property type="match status" value="1"/>
</dbReference>
<dbReference type="AlphaFoldDB" id="A0A917S762"/>
<comment type="caution">
    <text evidence="12">The sequence shown here is derived from an EMBL/GenBank/DDBJ whole genome shotgun (WGS) entry which is preliminary data.</text>
</comment>
<dbReference type="InterPro" id="IPR003594">
    <property type="entry name" value="HATPase_dom"/>
</dbReference>
<gene>
    <name evidence="12" type="ORF">GCM10011575_17750</name>
</gene>
<evidence type="ECO:0000256" key="5">
    <source>
        <dbReference type="ARBA" id="ARBA00022741"/>
    </source>
</evidence>
<dbReference type="Gene3D" id="1.20.5.1930">
    <property type="match status" value="1"/>
</dbReference>
<dbReference type="GO" id="GO:0046983">
    <property type="term" value="F:protein dimerization activity"/>
    <property type="evidence" value="ECO:0007669"/>
    <property type="project" value="InterPro"/>
</dbReference>
<dbReference type="InterPro" id="IPR011712">
    <property type="entry name" value="Sig_transdc_His_kin_sub3_dim/P"/>
</dbReference>
<feature type="domain" description="Histidine kinase/HSP90-like ATPase" evidence="10">
    <location>
        <begin position="272"/>
        <end position="354"/>
    </location>
</feature>
<dbReference type="EMBL" id="BMMZ01000003">
    <property type="protein sequence ID" value="GGL59602.1"/>
    <property type="molecule type" value="Genomic_DNA"/>
</dbReference>
<name>A0A917S762_9ACTN</name>
<dbReference type="Gene3D" id="3.30.565.10">
    <property type="entry name" value="Histidine kinase-like ATPase, C-terminal domain"/>
    <property type="match status" value="1"/>
</dbReference>
<dbReference type="Proteomes" id="UP000613840">
    <property type="component" value="Unassembled WGS sequence"/>
</dbReference>
<feature type="domain" description="Signal transduction histidine kinase subgroup 3 dimerisation and phosphoacceptor" evidence="11">
    <location>
        <begin position="163"/>
        <end position="227"/>
    </location>
</feature>
<evidence type="ECO:0000259" key="10">
    <source>
        <dbReference type="Pfam" id="PF02518"/>
    </source>
</evidence>
<dbReference type="GO" id="GO:0000155">
    <property type="term" value="F:phosphorelay sensor kinase activity"/>
    <property type="evidence" value="ECO:0007669"/>
    <property type="project" value="InterPro"/>
</dbReference>
<dbReference type="CDD" id="cd16917">
    <property type="entry name" value="HATPase_UhpB-NarQ-NarX-like"/>
    <property type="match status" value="1"/>
</dbReference>
<dbReference type="EC" id="2.7.13.3" evidence="2"/>
<dbReference type="PANTHER" id="PTHR24421:SF10">
    <property type="entry name" value="NITRATE_NITRITE SENSOR PROTEIN NARQ"/>
    <property type="match status" value="1"/>
</dbReference>
<accession>A0A917S762</accession>
<evidence type="ECO:0000256" key="2">
    <source>
        <dbReference type="ARBA" id="ARBA00012438"/>
    </source>
</evidence>
<evidence type="ECO:0000256" key="4">
    <source>
        <dbReference type="ARBA" id="ARBA00022679"/>
    </source>
</evidence>
<comment type="catalytic activity">
    <reaction evidence="1">
        <text>ATP + protein L-histidine = ADP + protein N-phospho-L-histidine.</text>
        <dbReference type="EC" id="2.7.13.3"/>
    </reaction>
</comment>
<dbReference type="GO" id="GO:0016020">
    <property type="term" value="C:membrane"/>
    <property type="evidence" value="ECO:0007669"/>
    <property type="project" value="InterPro"/>
</dbReference>
<reference evidence="12" key="2">
    <citation type="submission" date="2020-09" db="EMBL/GenBank/DDBJ databases">
        <authorList>
            <person name="Sun Q."/>
            <person name="Zhou Y."/>
        </authorList>
    </citation>
    <scope>NUCLEOTIDE SEQUENCE</scope>
    <source>
        <strain evidence="12">CGMCC 4.7306</strain>
    </source>
</reference>
<evidence type="ECO:0000313" key="12">
    <source>
        <dbReference type="EMBL" id="GGL59602.1"/>
    </source>
</evidence>
<protein>
    <recommendedName>
        <fullName evidence="2">histidine kinase</fullName>
        <ecNumber evidence="2">2.7.13.3</ecNumber>
    </recommendedName>
</protein>
<keyword evidence="9" id="KW-0472">Membrane</keyword>
<keyword evidence="8" id="KW-0902">Two-component regulatory system</keyword>
<feature type="transmembrane region" description="Helical" evidence="9">
    <location>
        <begin position="122"/>
        <end position="144"/>
    </location>
</feature>
<sequence>MLTRWGVPLFTMGLAIIAVSAELTTFDQPTPAPVWAYLVALLTSATLFARTRWPVPVAVVILALCLGYHLLGYPGQGPAFALVVVVFSIPKAGRLAWSLPVGMAVGPVWSVIPTLPPHPVSWLDWAVLSPMLGMITIAVIGAVVTVSARQTAAEHAAQAAETRAEIARDIHDVLAHTVAAITVQSNLALDAIDDDPEIARSAVRRVRDLARAATPQLRHSLLQLRDDGRPEQPQPTLELIGRVLDDARAAGFQVTEDIEPVRGRLGPVTELTAARIVQEAVTNVVRHSGGGRLTCNISTDEDSLSLEILDDGSRMPGPEGLGIAGMRERAAALGGIVEAGRTSYGYRVHASIPIAPRGAAT</sequence>
<dbReference type="InterPro" id="IPR036890">
    <property type="entry name" value="HATPase_C_sf"/>
</dbReference>
<keyword evidence="13" id="KW-1185">Reference proteome</keyword>
<organism evidence="12 13">
    <name type="scientific">Microlunatus endophyticus</name>
    <dbReference type="NCBI Taxonomy" id="1716077"/>
    <lineage>
        <taxon>Bacteria</taxon>
        <taxon>Bacillati</taxon>
        <taxon>Actinomycetota</taxon>
        <taxon>Actinomycetes</taxon>
        <taxon>Propionibacteriales</taxon>
        <taxon>Propionibacteriaceae</taxon>
        <taxon>Microlunatus</taxon>
    </lineage>
</organism>
<evidence type="ECO:0000256" key="9">
    <source>
        <dbReference type="SAM" id="Phobius"/>
    </source>
</evidence>
<dbReference type="GO" id="GO:0005524">
    <property type="term" value="F:ATP binding"/>
    <property type="evidence" value="ECO:0007669"/>
    <property type="project" value="UniProtKB-KW"/>
</dbReference>
<keyword evidence="4" id="KW-0808">Transferase</keyword>
<keyword evidence="9" id="KW-1133">Transmembrane helix</keyword>
<keyword evidence="5" id="KW-0547">Nucleotide-binding</keyword>
<dbReference type="Pfam" id="PF02518">
    <property type="entry name" value="HATPase_c"/>
    <property type="match status" value="1"/>
</dbReference>
<evidence type="ECO:0000256" key="1">
    <source>
        <dbReference type="ARBA" id="ARBA00000085"/>
    </source>
</evidence>
<evidence type="ECO:0000313" key="13">
    <source>
        <dbReference type="Proteomes" id="UP000613840"/>
    </source>
</evidence>
<evidence type="ECO:0000256" key="8">
    <source>
        <dbReference type="ARBA" id="ARBA00023012"/>
    </source>
</evidence>
<proteinExistence type="predicted"/>
<keyword evidence="9" id="KW-0812">Transmembrane</keyword>